<comment type="caution">
    <text evidence="1">The sequence shown here is derived from an EMBL/GenBank/DDBJ whole genome shotgun (WGS) entry which is preliminary data.</text>
</comment>
<dbReference type="Proteomes" id="UP000655366">
    <property type="component" value="Unassembled WGS sequence"/>
</dbReference>
<dbReference type="EMBL" id="JADNYM010000042">
    <property type="protein sequence ID" value="MBG0741796.1"/>
    <property type="molecule type" value="Genomic_DNA"/>
</dbReference>
<accession>A0A931CVM9</accession>
<proteinExistence type="predicted"/>
<dbReference type="AlphaFoldDB" id="A0A931CVM9"/>
<name>A0A931CVM9_9MICC</name>
<sequence length="140" mass="15005">MTNSIITSCEFFCKKTDNHSTTGVGMNKIVRSVAIALTIFATAMIGNGVASAAAPTPENSSNVTSASTLSVVPQSVVAPNAIGVVQVEYWGNDYPKCLSRLAQVRSIFGVHIITACANEATWVDRLAGHPEKYFLRWQLT</sequence>
<evidence type="ECO:0000313" key="2">
    <source>
        <dbReference type="Proteomes" id="UP000655366"/>
    </source>
</evidence>
<dbReference type="RefSeq" id="WP_196398727.1">
    <property type="nucleotide sequence ID" value="NZ_JADNYM010000042.1"/>
</dbReference>
<reference evidence="1 2" key="1">
    <citation type="submission" date="2020-11" db="EMBL/GenBank/DDBJ databases">
        <title>Arthrobacter antarcticus sp. nov., isolated from Antarctic Soil.</title>
        <authorList>
            <person name="Li J."/>
        </authorList>
    </citation>
    <scope>NUCLEOTIDE SEQUENCE [LARGE SCALE GENOMIC DNA]</scope>
    <source>
        <strain evidence="1 2">Z1-20</strain>
    </source>
</reference>
<keyword evidence="2" id="KW-1185">Reference proteome</keyword>
<evidence type="ECO:0000313" key="1">
    <source>
        <dbReference type="EMBL" id="MBG0741796.1"/>
    </source>
</evidence>
<protein>
    <submittedName>
        <fullName evidence="1">Uncharacterized protein</fullName>
    </submittedName>
</protein>
<organism evidence="1 2">
    <name type="scientific">Arthrobacter terrae</name>
    <dbReference type="NCBI Taxonomy" id="2935737"/>
    <lineage>
        <taxon>Bacteria</taxon>
        <taxon>Bacillati</taxon>
        <taxon>Actinomycetota</taxon>
        <taxon>Actinomycetes</taxon>
        <taxon>Micrococcales</taxon>
        <taxon>Micrococcaceae</taxon>
        <taxon>Arthrobacter</taxon>
    </lineage>
</organism>
<gene>
    <name evidence="1" type="ORF">IV500_20795</name>
</gene>